<dbReference type="SUPFAM" id="SSF56300">
    <property type="entry name" value="Metallo-dependent phosphatases"/>
    <property type="match status" value="1"/>
</dbReference>
<dbReference type="InterPro" id="IPR004843">
    <property type="entry name" value="Calcineurin-like_PHP"/>
</dbReference>
<dbReference type="Proteomes" id="UP001162164">
    <property type="component" value="Unassembled WGS sequence"/>
</dbReference>
<keyword evidence="4" id="KW-0964">Secreted</keyword>
<sequence>MKFAVAFIIVAFLLIGNAFSSVQQKEILHAIENGIDKLISGGTPPAFLFNAVKNISQIQDESEHDETICKSCQLVLNNVIAYRRSGAHKKSMMSYLKALCNVFSDYGSVACSGYVEIEIVRKTERDTVLFIIDNKRNLTPERVCSIHFQANKCQDPDADKWVIPLPPALNASKAIARETDQTTSIKVLHLTDIHYDPQYQPDSNAECDEPLCCQNGTASDPKNAAGYWGDYHVCDMPQHSVENLLAHIKEHHVKDIEYVYYTGDIISHKSWTTSKEENTKTIKYIYGRFADVFQNKTVYPILGNHEPHPTDFYSSDGVSQDHVTTQWIFNLSATEWSRWLPDDTSATILKGGYYTVLVRPGFRIVALNSNVCFTSNLWLAYEDRDPHQQLTWLVEVLHKAEQLNERVHILSHIPPGEILCHKQWSNQFRKIINRFANTISAQFNGHTHIDEFRVFYSPDKPDRVINVAFNGASFTTFVGFNPNFRIYQVNSSDAMVANFDQFIYNLTRANEKKTAPEWYKLYSFKEAYGLPDLKLDRFGDLLQKMSNSLDLMWQYYRFLVRDSDVKIKEGCDTKCLKQLLCYITAVETNESVNC</sequence>
<feature type="domain" description="Saposin B-type" evidence="15">
    <location>
        <begin position="65"/>
        <end position="157"/>
    </location>
</feature>
<organism evidence="16 17">
    <name type="scientific">Molorchus minor</name>
    <dbReference type="NCBI Taxonomy" id="1323400"/>
    <lineage>
        <taxon>Eukaryota</taxon>
        <taxon>Metazoa</taxon>
        <taxon>Ecdysozoa</taxon>
        <taxon>Arthropoda</taxon>
        <taxon>Hexapoda</taxon>
        <taxon>Insecta</taxon>
        <taxon>Pterygota</taxon>
        <taxon>Neoptera</taxon>
        <taxon>Endopterygota</taxon>
        <taxon>Coleoptera</taxon>
        <taxon>Polyphaga</taxon>
        <taxon>Cucujiformia</taxon>
        <taxon>Chrysomeloidea</taxon>
        <taxon>Cerambycidae</taxon>
        <taxon>Lamiinae</taxon>
        <taxon>Monochamini</taxon>
        <taxon>Molorchus</taxon>
    </lineage>
</organism>
<reference evidence="16" key="1">
    <citation type="journal article" date="2023" name="Insect Mol. Biol.">
        <title>Genome sequencing provides insights into the evolution of gene families encoding plant cell wall-degrading enzymes in longhorned beetles.</title>
        <authorList>
            <person name="Shin N.R."/>
            <person name="Okamura Y."/>
            <person name="Kirsch R."/>
            <person name="Pauchet Y."/>
        </authorList>
    </citation>
    <scope>NUCLEOTIDE SEQUENCE</scope>
    <source>
        <strain evidence="16">MMC_N1</strain>
    </source>
</reference>
<evidence type="ECO:0000256" key="11">
    <source>
        <dbReference type="ARBA" id="ARBA00023295"/>
    </source>
</evidence>
<keyword evidence="6 14" id="KW-0732">Signal</keyword>
<keyword evidence="17" id="KW-1185">Reference proteome</keyword>
<evidence type="ECO:0000256" key="2">
    <source>
        <dbReference type="ARBA" id="ARBA00004613"/>
    </source>
</evidence>
<dbReference type="CDD" id="cd00842">
    <property type="entry name" value="MPP_ASMase"/>
    <property type="match status" value="1"/>
</dbReference>
<dbReference type="InterPro" id="IPR045473">
    <property type="entry name" value="ASM_C"/>
</dbReference>
<dbReference type="PROSITE" id="PS50015">
    <property type="entry name" value="SAP_B"/>
    <property type="match status" value="1"/>
</dbReference>
<dbReference type="InterPro" id="IPR029052">
    <property type="entry name" value="Metallo-depent_PP-like"/>
</dbReference>
<dbReference type="InterPro" id="IPR041805">
    <property type="entry name" value="ASMase/PPN1_MPP"/>
</dbReference>
<evidence type="ECO:0000259" key="15">
    <source>
        <dbReference type="PROSITE" id="PS50015"/>
    </source>
</evidence>
<evidence type="ECO:0000256" key="3">
    <source>
        <dbReference type="ARBA" id="ARBA00008234"/>
    </source>
</evidence>
<dbReference type="SUPFAM" id="SSF47862">
    <property type="entry name" value="Saposin"/>
    <property type="match status" value="1"/>
</dbReference>
<accession>A0ABQ9IVT9</accession>
<comment type="function">
    <text evidence="13">Converts sphingomyelin to ceramide.</text>
</comment>
<evidence type="ECO:0000256" key="10">
    <source>
        <dbReference type="ARBA" id="ARBA00023180"/>
    </source>
</evidence>
<evidence type="ECO:0000256" key="12">
    <source>
        <dbReference type="ARBA" id="ARBA00047268"/>
    </source>
</evidence>
<dbReference type="PANTHER" id="PTHR10340:SF29">
    <property type="entry name" value="SPHINGOMYELIN PHOSPHODIESTERASE"/>
    <property type="match status" value="1"/>
</dbReference>
<gene>
    <name evidence="16" type="ORF">NQ317_007176</name>
</gene>
<proteinExistence type="inferred from homology"/>
<keyword evidence="10" id="KW-0325">Glycoprotein</keyword>
<evidence type="ECO:0000256" key="8">
    <source>
        <dbReference type="ARBA" id="ARBA00022833"/>
    </source>
</evidence>
<name>A0ABQ9IVT9_9CUCU</name>
<evidence type="ECO:0000256" key="7">
    <source>
        <dbReference type="ARBA" id="ARBA00022801"/>
    </source>
</evidence>
<dbReference type="InterPro" id="IPR008139">
    <property type="entry name" value="SaposinB_dom"/>
</dbReference>
<evidence type="ECO:0000256" key="9">
    <source>
        <dbReference type="ARBA" id="ARBA00023157"/>
    </source>
</evidence>
<dbReference type="EMBL" id="JAPWTJ010002347">
    <property type="protein sequence ID" value="KAJ8966530.1"/>
    <property type="molecule type" value="Genomic_DNA"/>
</dbReference>
<comment type="caution">
    <text evidence="16">The sequence shown here is derived from an EMBL/GenBank/DDBJ whole genome shotgun (WGS) entry which is preliminary data.</text>
</comment>
<dbReference type="InterPro" id="IPR011001">
    <property type="entry name" value="Saposin-like"/>
</dbReference>
<protein>
    <recommendedName>
        <fullName evidence="13">Sphingomyelin phosphodiesterase</fullName>
        <ecNumber evidence="13">3.1.4.12</ecNumber>
    </recommendedName>
</protein>
<evidence type="ECO:0000256" key="6">
    <source>
        <dbReference type="ARBA" id="ARBA00022729"/>
    </source>
</evidence>
<keyword evidence="5" id="KW-0479">Metal-binding</keyword>
<evidence type="ECO:0000256" key="14">
    <source>
        <dbReference type="SAM" id="SignalP"/>
    </source>
</evidence>
<dbReference type="PANTHER" id="PTHR10340">
    <property type="entry name" value="SPHINGOMYELIN PHOSPHODIESTERASE"/>
    <property type="match status" value="1"/>
</dbReference>
<comment type="similarity">
    <text evidence="3 13">Belongs to the acid sphingomyelinase family.</text>
</comment>
<keyword evidence="9" id="KW-1015">Disulfide bond</keyword>
<evidence type="ECO:0000256" key="13">
    <source>
        <dbReference type="PIRNR" id="PIRNR000948"/>
    </source>
</evidence>
<keyword evidence="7 13" id="KW-0378">Hydrolase</keyword>
<keyword evidence="11 13" id="KW-0326">Glycosidase</keyword>
<evidence type="ECO:0000256" key="4">
    <source>
        <dbReference type="ARBA" id="ARBA00022525"/>
    </source>
</evidence>
<feature type="chain" id="PRO_5045711432" description="Sphingomyelin phosphodiesterase" evidence="14">
    <location>
        <begin position="21"/>
        <end position="594"/>
    </location>
</feature>
<dbReference type="Gene3D" id="3.60.21.10">
    <property type="match status" value="1"/>
</dbReference>
<keyword evidence="8" id="KW-0862">Zinc</keyword>
<dbReference type="InterPro" id="IPR011160">
    <property type="entry name" value="Sphingomy_PDE"/>
</dbReference>
<dbReference type="Pfam" id="PF19272">
    <property type="entry name" value="ASMase_C"/>
    <property type="match status" value="1"/>
</dbReference>
<comment type="subcellular location">
    <subcellularLocation>
        <location evidence="2">Secreted</location>
    </subcellularLocation>
</comment>
<comment type="cofactor">
    <cofactor evidence="1">
        <name>Zn(2+)</name>
        <dbReference type="ChEBI" id="CHEBI:29105"/>
    </cofactor>
</comment>
<comment type="catalytic activity">
    <reaction evidence="12">
        <text>a sphingomyelin + H2O = phosphocholine + an N-acylsphing-4-enine + H(+)</text>
        <dbReference type="Rhea" id="RHEA:19253"/>
        <dbReference type="ChEBI" id="CHEBI:15377"/>
        <dbReference type="ChEBI" id="CHEBI:15378"/>
        <dbReference type="ChEBI" id="CHEBI:17636"/>
        <dbReference type="ChEBI" id="CHEBI:52639"/>
        <dbReference type="ChEBI" id="CHEBI:295975"/>
        <dbReference type="EC" id="3.1.4.12"/>
    </reaction>
    <physiologicalReaction direction="left-to-right" evidence="12">
        <dbReference type="Rhea" id="RHEA:19254"/>
    </physiologicalReaction>
</comment>
<evidence type="ECO:0000313" key="17">
    <source>
        <dbReference type="Proteomes" id="UP001162164"/>
    </source>
</evidence>
<feature type="signal peptide" evidence="14">
    <location>
        <begin position="1"/>
        <end position="20"/>
    </location>
</feature>
<dbReference type="Pfam" id="PF00149">
    <property type="entry name" value="Metallophos"/>
    <property type="match status" value="1"/>
</dbReference>
<dbReference type="EC" id="3.1.4.12" evidence="13"/>
<evidence type="ECO:0000256" key="1">
    <source>
        <dbReference type="ARBA" id="ARBA00001947"/>
    </source>
</evidence>
<evidence type="ECO:0000256" key="5">
    <source>
        <dbReference type="ARBA" id="ARBA00022723"/>
    </source>
</evidence>
<dbReference type="PIRSF" id="PIRSF000948">
    <property type="entry name" value="Sphingomy_PDE"/>
    <property type="match status" value="1"/>
</dbReference>
<evidence type="ECO:0000313" key="16">
    <source>
        <dbReference type="EMBL" id="KAJ8966530.1"/>
    </source>
</evidence>